<feature type="compositionally biased region" description="Basic and acidic residues" evidence="1">
    <location>
        <begin position="150"/>
        <end position="169"/>
    </location>
</feature>
<dbReference type="PANTHER" id="PTHR33640:SF3">
    <property type="entry name" value="DUF4408 DOMAIN-CONTAINING PROTEIN"/>
    <property type="match status" value="1"/>
</dbReference>
<evidence type="ECO:0000313" key="4">
    <source>
        <dbReference type="RefSeq" id="XP_015964109.3"/>
    </source>
</evidence>
<gene>
    <name evidence="4" type="primary">LOC107487926</name>
</gene>
<dbReference type="RefSeq" id="XP_015964109.3">
    <property type="nucleotide sequence ID" value="XM_016108623.3"/>
</dbReference>
<feature type="transmembrane region" description="Helical" evidence="2">
    <location>
        <begin position="62"/>
        <end position="81"/>
    </location>
</feature>
<keyword evidence="3" id="KW-1185">Reference proteome</keyword>
<keyword evidence="2" id="KW-1133">Transmembrane helix</keyword>
<keyword evidence="2" id="KW-0812">Transmembrane</keyword>
<proteinExistence type="predicted"/>
<accession>A0A6P4DB12</accession>
<dbReference type="AlphaFoldDB" id="A0A6P4DB12"/>
<evidence type="ECO:0000256" key="1">
    <source>
        <dbReference type="SAM" id="MobiDB-lite"/>
    </source>
</evidence>
<name>A0A6P4DB12_ARADU</name>
<evidence type="ECO:0000313" key="3">
    <source>
        <dbReference type="Proteomes" id="UP000515211"/>
    </source>
</evidence>
<evidence type="ECO:0000256" key="2">
    <source>
        <dbReference type="SAM" id="Phobius"/>
    </source>
</evidence>
<dbReference type="Proteomes" id="UP000515211">
    <property type="component" value="Chromosome 5"/>
</dbReference>
<feature type="region of interest" description="Disordered" evidence="1">
    <location>
        <begin position="140"/>
        <end position="183"/>
    </location>
</feature>
<organism evidence="3 4">
    <name type="scientific">Arachis duranensis</name>
    <name type="common">Wild peanut</name>
    <dbReference type="NCBI Taxonomy" id="130453"/>
    <lineage>
        <taxon>Eukaryota</taxon>
        <taxon>Viridiplantae</taxon>
        <taxon>Streptophyta</taxon>
        <taxon>Embryophyta</taxon>
        <taxon>Tracheophyta</taxon>
        <taxon>Spermatophyta</taxon>
        <taxon>Magnoliopsida</taxon>
        <taxon>eudicotyledons</taxon>
        <taxon>Gunneridae</taxon>
        <taxon>Pentapetalae</taxon>
        <taxon>rosids</taxon>
        <taxon>fabids</taxon>
        <taxon>Fabales</taxon>
        <taxon>Fabaceae</taxon>
        <taxon>Papilionoideae</taxon>
        <taxon>50 kb inversion clade</taxon>
        <taxon>dalbergioids sensu lato</taxon>
        <taxon>Dalbergieae</taxon>
        <taxon>Pterocarpus clade</taxon>
        <taxon>Arachis</taxon>
    </lineage>
</organism>
<protein>
    <submittedName>
        <fullName evidence="4">Uncharacterized protein LOC107487926</fullName>
    </submittedName>
</protein>
<feature type="transmembrane region" description="Helical" evidence="2">
    <location>
        <begin position="31"/>
        <end position="50"/>
    </location>
</feature>
<dbReference type="PANTHER" id="PTHR33640">
    <property type="entry name" value="TRANSMEMBRANE PROTEIN"/>
    <property type="match status" value="1"/>
</dbReference>
<sequence>MEAFDFSNSKEEKGSAMSGHIFSGIAKTLRILELCIALFLLSWILTRLPLAIRLSANCLRSPLFVFALFNAIIAALLAQSARLSASDHRTSHSEPQAEHRHNQLITDRAVTDTCTDNGSCAAADSGSNFRSQRVFQRIRSEKLEEDEGNTTERKKLRRSETETETETAKAVESSYPQHDKLSNEEFRQTIEAFIARQMSLLREESLAIVVKTSE</sequence>
<dbReference type="KEGG" id="adu:107487926"/>
<reference evidence="3" key="1">
    <citation type="journal article" date="2016" name="Nat. Genet.">
        <title>The genome sequences of Arachis duranensis and Arachis ipaensis, the diploid ancestors of cultivated peanut.</title>
        <authorList>
            <person name="Bertioli D.J."/>
            <person name="Cannon S.B."/>
            <person name="Froenicke L."/>
            <person name="Huang G."/>
            <person name="Farmer A.D."/>
            <person name="Cannon E.K."/>
            <person name="Liu X."/>
            <person name="Gao D."/>
            <person name="Clevenger J."/>
            <person name="Dash S."/>
            <person name="Ren L."/>
            <person name="Moretzsohn M.C."/>
            <person name="Shirasawa K."/>
            <person name="Huang W."/>
            <person name="Vidigal B."/>
            <person name="Abernathy B."/>
            <person name="Chu Y."/>
            <person name="Niederhuth C.E."/>
            <person name="Umale P."/>
            <person name="Araujo A.C."/>
            <person name="Kozik A."/>
            <person name="Kim K.D."/>
            <person name="Burow M.D."/>
            <person name="Varshney R.K."/>
            <person name="Wang X."/>
            <person name="Zhang X."/>
            <person name="Barkley N."/>
            <person name="Guimaraes P.M."/>
            <person name="Isobe S."/>
            <person name="Guo B."/>
            <person name="Liao B."/>
            <person name="Stalker H.T."/>
            <person name="Schmitz R.J."/>
            <person name="Scheffler B.E."/>
            <person name="Leal-Bertioli S.C."/>
            <person name="Xun X."/>
            <person name="Jackson S.A."/>
            <person name="Michelmore R."/>
            <person name="Ozias-Akins P."/>
        </authorList>
    </citation>
    <scope>NUCLEOTIDE SEQUENCE [LARGE SCALE GENOMIC DNA]</scope>
    <source>
        <strain evidence="3">cv. V14167</strain>
    </source>
</reference>
<dbReference type="GeneID" id="107487926"/>
<reference evidence="4" key="2">
    <citation type="submission" date="2025-08" db="UniProtKB">
        <authorList>
            <consortium name="RefSeq"/>
        </authorList>
    </citation>
    <scope>IDENTIFICATION</scope>
    <source>
        <tissue evidence="4">Whole plant</tissue>
    </source>
</reference>
<keyword evidence="2" id="KW-0472">Membrane</keyword>